<evidence type="ECO:0000256" key="9">
    <source>
        <dbReference type="ARBA" id="ARBA00022842"/>
    </source>
</evidence>
<comment type="pathway">
    <text evidence="1 13">Carbohydrate degradation; glycolysis; pyruvate from D-glyceraldehyde 3-phosphate: step 5/5.</text>
</comment>
<dbReference type="Pfam" id="PF00224">
    <property type="entry name" value="PK"/>
    <property type="match status" value="1"/>
</dbReference>
<comment type="similarity">
    <text evidence="2 13">Belongs to the pyruvate kinase family.</text>
</comment>
<proteinExistence type="inferred from homology"/>
<dbReference type="Gene3D" id="3.20.20.60">
    <property type="entry name" value="Phosphoenolpyruvate-binding domains"/>
    <property type="match status" value="1"/>
</dbReference>
<dbReference type="Gene3D" id="2.40.33.10">
    <property type="entry name" value="PK beta-barrel domain-like"/>
    <property type="match status" value="1"/>
</dbReference>
<dbReference type="InterPro" id="IPR015793">
    <property type="entry name" value="Pyrv_Knase_brl"/>
</dbReference>
<dbReference type="InterPro" id="IPR036918">
    <property type="entry name" value="Pyrv_Knase_C_sf"/>
</dbReference>
<dbReference type="UniPathway" id="UPA00109">
    <property type="reaction ID" value="UER00188"/>
</dbReference>
<organism evidence="16">
    <name type="scientific">uncultured delta proteobacterium</name>
    <dbReference type="NCBI Taxonomy" id="34034"/>
    <lineage>
        <taxon>Bacteria</taxon>
        <taxon>Deltaproteobacteria</taxon>
        <taxon>environmental samples</taxon>
    </lineage>
</organism>
<dbReference type="GO" id="GO:0016301">
    <property type="term" value="F:kinase activity"/>
    <property type="evidence" value="ECO:0007669"/>
    <property type="project" value="UniProtKB-KW"/>
</dbReference>
<evidence type="ECO:0000256" key="12">
    <source>
        <dbReference type="NCBIfam" id="TIGR01064"/>
    </source>
</evidence>
<dbReference type="NCBIfam" id="TIGR01064">
    <property type="entry name" value="pyruv_kin"/>
    <property type="match status" value="1"/>
</dbReference>
<evidence type="ECO:0000256" key="1">
    <source>
        <dbReference type="ARBA" id="ARBA00004997"/>
    </source>
</evidence>
<dbReference type="EC" id="2.7.1.40" evidence="3 12"/>
<evidence type="ECO:0000256" key="2">
    <source>
        <dbReference type="ARBA" id="ARBA00008663"/>
    </source>
</evidence>
<keyword evidence="5" id="KW-0479">Metal-binding</keyword>
<dbReference type="InterPro" id="IPR015806">
    <property type="entry name" value="Pyrv_Knase_insert_dom_sf"/>
</dbReference>
<evidence type="ECO:0000256" key="10">
    <source>
        <dbReference type="ARBA" id="ARBA00023152"/>
    </source>
</evidence>
<evidence type="ECO:0000256" key="3">
    <source>
        <dbReference type="ARBA" id="ARBA00012142"/>
    </source>
</evidence>
<dbReference type="SUPFAM" id="SSF50800">
    <property type="entry name" value="PK beta-barrel domain-like"/>
    <property type="match status" value="1"/>
</dbReference>
<dbReference type="PRINTS" id="PR01050">
    <property type="entry name" value="PYRUVTKNASE"/>
</dbReference>
<keyword evidence="11 16" id="KW-0670">Pyruvate</keyword>
<feature type="domain" description="Pyruvate kinase barrel" evidence="14">
    <location>
        <begin position="4"/>
        <end position="325"/>
    </location>
</feature>
<dbReference type="InterPro" id="IPR001697">
    <property type="entry name" value="Pyr_Knase"/>
</dbReference>
<keyword evidence="6" id="KW-0547">Nucleotide-binding</keyword>
<dbReference type="InterPro" id="IPR015813">
    <property type="entry name" value="Pyrv/PenolPyrv_kinase-like_dom"/>
</dbReference>
<evidence type="ECO:0000256" key="6">
    <source>
        <dbReference type="ARBA" id="ARBA00022741"/>
    </source>
</evidence>
<dbReference type="SUPFAM" id="SSF52935">
    <property type="entry name" value="PK C-terminal domain-like"/>
    <property type="match status" value="1"/>
</dbReference>
<keyword evidence="9 13" id="KW-0460">Magnesium</keyword>
<evidence type="ECO:0000256" key="13">
    <source>
        <dbReference type="RuleBase" id="RU000504"/>
    </source>
</evidence>
<comment type="catalytic activity">
    <reaction evidence="13">
        <text>pyruvate + ATP = phosphoenolpyruvate + ADP + H(+)</text>
        <dbReference type="Rhea" id="RHEA:18157"/>
        <dbReference type="ChEBI" id="CHEBI:15361"/>
        <dbReference type="ChEBI" id="CHEBI:15378"/>
        <dbReference type="ChEBI" id="CHEBI:30616"/>
        <dbReference type="ChEBI" id="CHEBI:58702"/>
        <dbReference type="ChEBI" id="CHEBI:456216"/>
        <dbReference type="EC" id="2.7.1.40"/>
    </reaction>
</comment>
<evidence type="ECO:0000259" key="15">
    <source>
        <dbReference type="Pfam" id="PF02887"/>
    </source>
</evidence>
<dbReference type="Gene3D" id="3.40.1380.20">
    <property type="entry name" value="Pyruvate kinase, C-terminal domain"/>
    <property type="match status" value="1"/>
</dbReference>
<feature type="domain" description="Pyruvate kinase C-terminal" evidence="15">
    <location>
        <begin position="360"/>
        <end position="458"/>
    </location>
</feature>
<dbReference type="SUPFAM" id="SSF51621">
    <property type="entry name" value="Phosphoenolpyruvate/pyruvate domain"/>
    <property type="match status" value="1"/>
</dbReference>
<evidence type="ECO:0000256" key="4">
    <source>
        <dbReference type="ARBA" id="ARBA00022679"/>
    </source>
</evidence>
<keyword evidence="8" id="KW-0067">ATP-binding</keyword>
<dbReference type="GO" id="GO:0030955">
    <property type="term" value="F:potassium ion binding"/>
    <property type="evidence" value="ECO:0007669"/>
    <property type="project" value="UniProtKB-UniRule"/>
</dbReference>
<evidence type="ECO:0000256" key="8">
    <source>
        <dbReference type="ARBA" id="ARBA00022840"/>
    </source>
</evidence>
<dbReference type="GO" id="GO:0004743">
    <property type="term" value="F:pyruvate kinase activity"/>
    <property type="evidence" value="ECO:0007669"/>
    <property type="project" value="UniProtKB-UniRule"/>
</dbReference>
<dbReference type="NCBIfam" id="NF004491">
    <property type="entry name" value="PRK05826.1"/>
    <property type="match status" value="1"/>
</dbReference>
<evidence type="ECO:0000256" key="7">
    <source>
        <dbReference type="ARBA" id="ARBA00022777"/>
    </source>
</evidence>
<dbReference type="Pfam" id="PF02887">
    <property type="entry name" value="PK_C"/>
    <property type="match status" value="1"/>
</dbReference>
<dbReference type="EMBL" id="FLUQ01000001">
    <property type="protein sequence ID" value="SBV98939.1"/>
    <property type="molecule type" value="Genomic_DNA"/>
</dbReference>
<dbReference type="GO" id="GO:0000287">
    <property type="term" value="F:magnesium ion binding"/>
    <property type="evidence" value="ECO:0007669"/>
    <property type="project" value="UniProtKB-UniRule"/>
</dbReference>
<keyword evidence="7 13" id="KW-0418">Kinase</keyword>
<name>A0A212JHL1_9DELT</name>
<dbReference type="AlphaFoldDB" id="A0A212JHL1"/>
<evidence type="ECO:0000256" key="5">
    <source>
        <dbReference type="ARBA" id="ARBA00022723"/>
    </source>
</evidence>
<keyword evidence="10 13" id="KW-0324">Glycolysis</keyword>
<dbReference type="InterPro" id="IPR015795">
    <property type="entry name" value="Pyrv_Knase_C"/>
</dbReference>
<evidence type="ECO:0000313" key="16">
    <source>
        <dbReference type="EMBL" id="SBV98939.1"/>
    </source>
</evidence>
<sequence length="477" mass="50787">MRARTKIIATIGPASDSPETIAKLVEAGARIFRLNFSHGNADSFKTIVKTIRDLEEKSNFAISIMQDLAGPKIRLGNIEEGSITFAKGDTAYLGPKAPKNADMPHLPFDHPAILKTITEGDRMVLADGSLQFTVVEKKDDSLFVLKAGNSGIVTSRKGLALPDKTVPVPALTDKDKKDLRDGLRLGVDAVALSFVQTARDILDAKAIIHAEGRDVPVVAKLERQNAVQNLEDILAAADVIMVARGDLGVECPLQLLPGLQKKIIRACNKAKKPVIVATQMLLSMVNNPMPTRAETTDVANAVLDGADCVMLSEETAMGNYPVEAVAFMGEIAAQAEALPNGTGIRKEEFASGEGATSFLTYAACRLAEEIDADALVAYSVSGTSARTLASRRPRRPVYSLSPYSATLHTLNFTWGIIPVGIESDSGGHLESVEQFVETSPLFAPGATLILTAGQARSGVTENQTAVLGANVIKVFTK</sequence>
<keyword evidence="4 13" id="KW-0808">Transferase</keyword>
<dbReference type="InterPro" id="IPR040442">
    <property type="entry name" value="Pyrv_kinase-like_dom_sf"/>
</dbReference>
<gene>
    <name evidence="16" type="primary">ttuE</name>
    <name evidence="16" type="ORF">KL86DPRO_11474</name>
</gene>
<evidence type="ECO:0000259" key="14">
    <source>
        <dbReference type="Pfam" id="PF00224"/>
    </source>
</evidence>
<evidence type="ECO:0000256" key="11">
    <source>
        <dbReference type="ARBA" id="ARBA00023317"/>
    </source>
</evidence>
<accession>A0A212JHL1</accession>
<dbReference type="PANTHER" id="PTHR11817">
    <property type="entry name" value="PYRUVATE KINASE"/>
    <property type="match status" value="1"/>
</dbReference>
<dbReference type="InterPro" id="IPR011037">
    <property type="entry name" value="Pyrv_Knase-like_insert_dom_sf"/>
</dbReference>
<reference evidence="16" key="1">
    <citation type="submission" date="2016-04" db="EMBL/GenBank/DDBJ databases">
        <authorList>
            <person name="Evans L.H."/>
            <person name="Alamgir A."/>
            <person name="Owens N."/>
            <person name="Weber N.D."/>
            <person name="Virtaneva K."/>
            <person name="Barbian K."/>
            <person name="Babar A."/>
            <person name="Rosenke K."/>
        </authorList>
    </citation>
    <scope>NUCLEOTIDE SEQUENCE</scope>
    <source>
        <strain evidence="16">86</strain>
    </source>
</reference>
<dbReference type="GO" id="GO:0005524">
    <property type="term" value="F:ATP binding"/>
    <property type="evidence" value="ECO:0007669"/>
    <property type="project" value="UniProtKB-KW"/>
</dbReference>
<protein>
    <recommendedName>
        <fullName evidence="3 12">Pyruvate kinase</fullName>
        <ecNumber evidence="3 12">2.7.1.40</ecNumber>
    </recommendedName>
</protein>